<sequence length="408" mass="46433">MESKESMKLTKKEVSKYIPHDISFDILSKLPLKSLKRFTCVCKFWTNLFEKPEFMRMYRKHLSTSTYDDHNSRLLFKQTPDGYMSDEDNLYILSNETFENSIKLDWPPPFESHHIDMCVFDSVVNGILCVYQGSGSCTSTLFGQTVVLWSPSTEEFKVIPNGSIEHLILKAFPPGTVFEELPIIPTFVGIHGFCYDPVTDDYKLIRRFGFSLNPQNINDDIVSFWQIYSLKSNCWRDLQVQVDMPGNMGRTVDFAVNLHGMCHWLGNEGTIVGEDELVSFNLSDETFIRTPLIHVDDGPFIVHLVVLKESIALMEMDDYGGYLISILGELGVAESLTRLFRTGILPDIQEIIGVGKNGNIFYVTGDEEIAKYNLNTEMIEEIGVRGRFGSCQMVIYNESLLPIEAILS</sequence>
<evidence type="ECO:0000313" key="2">
    <source>
        <dbReference type="Proteomes" id="UP001177021"/>
    </source>
</evidence>
<keyword evidence="2" id="KW-1185">Reference proteome</keyword>
<protein>
    <submittedName>
        <fullName evidence="1">Uncharacterized protein</fullName>
    </submittedName>
</protein>
<gene>
    <name evidence="1" type="ORF">MILVUS5_LOCUS3734</name>
</gene>
<comment type="caution">
    <text evidence="1">The sequence shown here is derived from an EMBL/GenBank/DDBJ whole genome shotgun (WGS) entry which is preliminary data.</text>
</comment>
<dbReference type="Proteomes" id="UP001177021">
    <property type="component" value="Unassembled WGS sequence"/>
</dbReference>
<accession>A0ACB0IJU0</accession>
<name>A0ACB0IJU0_TRIPR</name>
<dbReference type="EMBL" id="CASHSV030000001">
    <property type="protein sequence ID" value="CAJ2632425.1"/>
    <property type="molecule type" value="Genomic_DNA"/>
</dbReference>
<reference evidence="1" key="1">
    <citation type="submission" date="2023-10" db="EMBL/GenBank/DDBJ databases">
        <authorList>
            <person name="Rodriguez Cubillos JULIANA M."/>
            <person name="De Vega J."/>
        </authorList>
    </citation>
    <scope>NUCLEOTIDE SEQUENCE</scope>
</reference>
<proteinExistence type="predicted"/>
<organism evidence="1 2">
    <name type="scientific">Trifolium pratense</name>
    <name type="common">Red clover</name>
    <dbReference type="NCBI Taxonomy" id="57577"/>
    <lineage>
        <taxon>Eukaryota</taxon>
        <taxon>Viridiplantae</taxon>
        <taxon>Streptophyta</taxon>
        <taxon>Embryophyta</taxon>
        <taxon>Tracheophyta</taxon>
        <taxon>Spermatophyta</taxon>
        <taxon>Magnoliopsida</taxon>
        <taxon>eudicotyledons</taxon>
        <taxon>Gunneridae</taxon>
        <taxon>Pentapetalae</taxon>
        <taxon>rosids</taxon>
        <taxon>fabids</taxon>
        <taxon>Fabales</taxon>
        <taxon>Fabaceae</taxon>
        <taxon>Papilionoideae</taxon>
        <taxon>50 kb inversion clade</taxon>
        <taxon>NPAAA clade</taxon>
        <taxon>Hologalegina</taxon>
        <taxon>IRL clade</taxon>
        <taxon>Trifolieae</taxon>
        <taxon>Trifolium</taxon>
    </lineage>
</organism>
<evidence type="ECO:0000313" key="1">
    <source>
        <dbReference type="EMBL" id="CAJ2632425.1"/>
    </source>
</evidence>